<name>A0A167GHE7_9GAMM</name>
<comment type="caution">
    <text evidence="3">The sequence shown here is derived from an EMBL/GenBank/DDBJ whole genome shotgun (WGS) entry which is preliminary data.</text>
</comment>
<dbReference type="OrthoDB" id="6396231at2"/>
<dbReference type="Gene3D" id="1.25.40.20">
    <property type="entry name" value="Ankyrin repeat-containing domain"/>
    <property type="match status" value="1"/>
</dbReference>
<dbReference type="SMART" id="SM00248">
    <property type="entry name" value="ANK"/>
    <property type="match status" value="2"/>
</dbReference>
<evidence type="ECO:0000256" key="2">
    <source>
        <dbReference type="SAM" id="SignalP"/>
    </source>
</evidence>
<proteinExistence type="predicted"/>
<dbReference type="AlphaFoldDB" id="A0A167GHE7"/>
<evidence type="ECO:0000313" key="4">
    <source>
        <dbReference type="Proteomes" id="UP000076503"/>
    </source>
</evidence>
<accession>A0A167GHE7</accession>
<sequence>MIKKFALSTFLCLSFHSFSSPLLNVELTTNKAEVCTEFLVAYQKEYKQNTNVDFRSWLLPSFRDGTQINHNNIDTFDIPIESNFSVKSAPFSSFKLFPSFKYHFQAKDNIRQELYITHLESVNNLSILYTVKRVFSQSPNNWQRTFYIAKRDNIAEYLNSITVNRPFSIDRELSEILQVTDISFPFEHQGNAYYIKDNNKVIALTEALGHEVVCEVEETRLPVLISLNALNKLAHQSIMTKGNPMLMGSWGSPYFVIKKPFEAYLKTPSSLKVKGEGGCDKNAAICARKKQVDNILALFGNVDAWSHRELLTLKNHMADAQLQVAHFYMSYHKYDKDKAHFYAQTLIYQFLGRLLAPYQGYMDLKAGSPQYFKAQYLLNDLNTEELAQAVTYRNWFNKTYLMLAAHFNDLDAVNDLIAVGVDLNATTFVNKNDEYSSSDAFINDVKRLNRSALTYAAENASLEVINALITAGADKTLVDSQGNDLSFYFAKNPRPKVAALASEFKLIKGQKTSAQITASFDCKLAKSKQEKAICSSAGLALYDRELTAAYKRLRNTEHADHVRQTQRLWLKNIRQHSKTLSQEETQEYLKAQYRARIRAMHNLLSIY</sequence>
<dbReference type="PROSITE" id="PS50088">
    <property type="entry name" value="ANK_REPEAT"/>
    <property type="match status" value="1"/>
</dbReference>
<dbReference type="RefSeq" id="WP_063360036.1">
    <property type="nucleotide sequence ID" value="NZ_AUXZ01000013.1"/>
</dbReference>
<gene>
    <name evidence="3" type="ORF">N476_06905</name>
</gene>
<organism evidence="3 4">
    <name type="scientific">Pseudoalteromonas luteoviolacea H33</name>
    <dbReference type="NCBI Taxonomy" id="1365251"/>
    <lineage>
        <taxon>Bacteria</taxon>
        <taxon>Pseudomonadati</taxon>
        <taxon>Pseudomonadota</taxon>
        <taxon>Gammaproteobacteria</taxon>
        <taxon>Alteromonadales</taxon>
        <taxon>Pseudoalteromonadaceae</taxon>
        <taxon>Pseudoalteromonas</taxon>
    </lineage>
</organism>
<dbReference type="InterPro" id="IPR036770">
    <property type="entry name" value="Ankyrin_rpt-contain_sf"/>
</dbReference>
<dbReference type="InterPro" id="IPR002110">
    <property type="entry name" value="Ankyrin_rpt"/>
</dbReference>
<feature type="signal peptide" evidence="2">
    <location>
        <begin position="1"/>
        <end position="19"/>
    </location>
</feature>
<reference evidence="3 4" key="1">
    <citation type="submission" date="2013-07" db="EMBL/GenBank/DDBJ databases">
        <title>Comparative Genomic and Metabolomic Analysis of Twelve Strains of Pseudoalteromonas luteoviolacea.</title>
        <authorList>
            <person name="Vynne N.G."/>
            <person name="Mansson M."/>
            <person name="Gram L."/>
        </authorList>
    </citation>
    <scope>NUCLEOTIDE SEQUENCE [LARGE SCALE GENOMIC DNA]</scope>
    <source>
        <strain evidence="3 4">H33</strain>
    </source>
</reference>
<keyword evidence="2" id="KW-0732">Signal</keyword>
<evidence type="ECO:0000256" key="1">
    <source>
        <dbReference type="PROSITE-ProRule" id="PRU00023"/>
    </source>
</evidence>
<dbReference type="EMBL" id="AUXZ01000013">
    <property type="protein sequence ID" value="KZN55451.1"/>
    <property type="molecule type" value="Genomic_DNA"/>
</dbReference>
<evidence type="ECO:0000313" key="3">
    <source>
        <dbReference type="EMBL" id="KZN55451.1"/>
    </source>
</evidence>
<dbReference type="SUPFAM" id="SSF48403">
    <property type="entry name" value="Ankyrin repeat"/>
    <property type="match status" value="1"/>
</dbReference>
<dbReference type="PATRIC" id="fig|1365251.3.peg.250"/>
<protein>
    <submittedName>
        <fullName evidence="3">Uncharacterized protein</fullName>
    </submittedName>
</protein>
<feature type="chain" id="PRO_5007886924" evidence="2">
    <location>
        <begin position="20"/>
        <end position="607"/>
    </location>
</feature>
<feature type="repeat" description="ANK" evidence="1">
    <location>
        <begin position="448"/>
        <end position="480"/>
    </location>
</feature>
<keyword evidence="1" id="KW-0040">ANK repeat</keyword>
<dbReference type="Proteomes" id="UP000076503">
    <property type="component" value="Unassembled WGS sequence"/>
</dbReference>